<reference evidence="1 2" key="1">
    <citation type="journal article" date="2021" name="Microorganisms">
        <title>Genome Evolution of Filamentous Cyanobacterium Nostoc Species: From Facultative Symbiosis to Free Living.</title>
        <authorList>
            <person name="Huo D."/>
            <person name="Li H."/>
            <person name="Cai F."/>
            <person name="Guo X."/>
            <person name="Qiao Z."/>
            <person name="Wang W."/>
            <person name="Yu G."/>
            <person name="Li R."/>
        </authorList>
    </citation>
    <scope>NUCLEOTIDE SEQUENCE [LARGE SCALE GENOMIC DNA]</scope>
    <source>
        <strain evidence="1 2">CHAB 5714</strain>
    </source>
</reference>
<evidence type="ECO:0000313" key="2">
    <source>
        <dbReference type="Proteomes" id="UP001199525"/>
    </source>
</evidence>
<gene>
    <name evidence="1" type="ORF">LC586_27965</name>
</gene>
<proteinExistence type="predicted"/>
<dbReference type="EMBL" id="JAIVFQ010000062">
    <property type="protein sequence ID" value="MCC5602924.1"/>
    <property type="molecule type" value="Genomic_DNA"/>
</dbReference>
<accession>A0ABS8IGN7</accession>
<dbReference type="RefSeq" id="WP_229488457.1">
    <property type="nucleotide sequence ID" value="NZ_JAIVFQ010000062.1"/>
</dbReference>
<sequence length="81" mass="9261">MPTILRKGGFEVRIYLNDDIPAHVHVFKGGKEAKINIGDENLPPEWVWVSPAMSDKDAVKALQLVADHQLELLKKWREYHG</sequence>
<protein>
    <submittedName>
        <fullName evidence="1">DUF4160 domain-containing protein</fullName>
    </submittedName>
</protein>
<organism evidence="1 2">
    <name type="scientific">Nostoc favosum CHAB5714</name>
    <dbReference type="NCBI Taxonomy" id="2780399"/>
    <lineage>
        <taxon>Bacteria</taxon>
        <taxon>Bacillati</taxon>
        <taxon>Cyanobacteriota</taxon>
        <taxon>Cyanophyceae</taxon>
        <taxon>Nostocales</taxon>
        <taxon>Nostocaceae</taxon>
        <taxon>Nostoc</taxon>
        <taxon>Nostoc favosum</taxon>
    </lineage>
</organism>
<comment type="caution">
    <text evidence="1">The sequence shown here is derived from an EMBL/GenBank/DDBJ whole genome shotgun (WGS) entry which is preliminary data.</text>
</comment>
<dbReference type="Proteomes" id="UP001199525">
    <property type="component" value="Unassembled WGS sequence"/>
</dbReference>
<name>A0ABS8IGN7_9NOSO</name>
<evidence type="ECO:0000313" key="1">
    <source>
        <dbReference type="EMBL" id="MCC5602924.1"/>
    </source>
</evidence>
<dbReference type="InterPro" id="IPR025427">
    <property type="entry name" value="DUF4160"/>
</dbReference>
<keyword evidence="2" id="KW-1185">Reference proteome</keyword>
<dbReference type="Pfam" id="PF13711">
    <property type="entry name" value="DUF4160"/>
    <property type="match status" value="1"/>
</dbReference>